<evidence type="ECO:0000259" key="3">
    <source>
        <dbReference type="PROSITE" id="PS51724"/>
    </source>
</evidence>
<evidence type="ECO:0000313" key="4">
    <source>
        <dbReference type="EMBL" id="QTX33542.1"/>
    </source>
</evidence>
<evidence type="ECO:0000256" key="1">
    <source>
        <dbReference type="SAM" id="MobiDB-lite"/>
    </source>
</evidence>
<dbReference type="Pfam" id="PF05036">
    <property type="entry name" value="SPOR"/>
    <property type="match status" value="1"/>
</dbReference>
<reference evidence="5" key="1">
    <citation type="submission" date="2021-04" db="EMBL/GenBank/DDBJ databases">
        <title>A novel Synergistetes isolate from a pyrite-forming mixed culture.</title>
        <authorList>
            <person name="Bunk B."/>
            <person name="Sproer C."/>
            <person name="Spring S."/>
            <person name="Pester M."/>
        </authorList>
    </citation>
    <scope>NUCLEOTIDE SEQUENCE [LARGE SCALE GENOMIC DNA]</scope>
    <source>
        <strain evidence="5">J.5.4.2-T.3.5.2</strain>
    </source>
</reference>
<keyword evidence="2" id="KW-1133">Transmembrane helix</keyword>
<organism evidence="4 5">
    <name type="scientific">Aminithiophilus ramosus</name>
    <dbReference type="NCBI Taxonomy" id="3029084"/>
    <lineage>
        <taxon>Bacteria</taxon>
        <taxon>Thermotogati</taxon>
        <taxon>Synergistota</taxon>
        <taxon>Synergistia</taxon>
        <taxon>Synergistales</taxon>
        <taxon>Aminithiophilaceae</taxon>
        <taxon>Aminithiophilus</taxon>
    </lineage>
</organism>
<dbReference type="AlphaFoldDB" id="A0A9Q7ARR3"/>
<dbReference type="SUPFAM" id="SSF110997">
    <property type="entry name" value="Sporulation related repeat"/>
    <property type="match status" value="1"/>
</dbReference>
<feature type="compositionally biased region" description="Low complexity" evidence="1">
    <location>
        <begin position="98"/>
        <end position="129"/>
    </location>
</feature>
<dbReference type="KEGG" id="aram:KAR29_06735"/>
<dbReference type="Gene3D" id="3.30.70.1070">
    <property type="entry name" value="Sporulation related repeat"/>
    <property type="match status" value="1"/>
</dbReference>
<keyword evidence="2" id="KW-0472">Membrane</keyword>
<dbReference type="RefSeq" id="WP_274374826.1">
    <property type="nucleotide sequence ID" value="NZ_CP072943.1"/>
</dbReference>
<protein>
    <submittedName>
        <fullName evidence="4">SPOR domain-containing protein</fullName>
    </submittedName>
</protein>
<dbReference type="InterPro" id="IPR036680">
    <property type="entry name" value="SPOR-like_sf"/>
</dbReference>
<dbReference type="InterPro" id="IPR007730">
    <property type="entry name" value="SPOR-like_dom"/>
</dbReference>
<dbReference type="Proteomes" id="UP000671879">
    <property type="component" value="Chromosome"/>
</dbReference>
<dbReference type="PROSITE" id="PS51724">
    <property type="entry name" value="SPOR"/>
    <property type="match status" value="1"/>
</dbReference>
<sequence length="223" mass="23219">MNDRRTRRYKEKRPLFPFGQLMLPIVGVVALGILILGIRLFFLPSHSSVSSERIVPATPSVPSLPAEQEEPAAFSETPATLKTAVVAVPVSAGEASLSSPKAALPAPQQQQAQPKTQPKAQPTTVAKPAQSPPAPPLNSPPSASSAPKGGWGVQVGAFTAPSAAESLAAKLRSSGESVVVVKASVGGRLYYRVRVVAGATRQEAEKKSVTLKAQGYPTLVVSL</sequence>
<feature type="domain" description="SPOR" evidence="3">
    <location>
        <begin position="145"/>
        <end position="223"/>
    </location>
</feature>
<dbReference type="GO" id="GO:0042834">
    <property type="term" value="F:peptidoglycan binding"/>
    <property type="evidence" value="ECO:0007669"/>
    <property type="project" value="InterPro"/>
</dbReference>
<dbReference type="EMBL" id="CP072943">
    <property type="protein sequence ID" value="QTX33542.1"/>
    <property type="molecule type" value="Genomic_DNA"/>
</dbReference>
<name>A0A9Q7ARR3_9BACT</name>
<feature type="transmembrane region" description="Helical" evidence="2">
    <location>
        <begin position="21"/>
        <end position="42"/>
    </location>
</feature>
<feature type="region of interest" description="Disordered" evidence="1">
    <location>
        <begin position="98"/>
        <end position="150"/>
    </location>
</feature>
<feature type="compositionally biased region" description="Pro residues" evidence="1">
    <location>
        <begin position="130"/>
        <end position="139"/>
    </location>
</feature>
<evidence type="ECO:0000313" key="5">
    <source>
        <dbReference type="Proteomes" id="UP000671879"/>
    </source>
</evidence>
<accession>A0A9Q7ARR3</accession>
<gene>
    <name evidence="4" type="ORF">KAR29_06735</name>
</gene>
<proteinExistence type="predicted"/>
<keyword evidence="5" id="KW-1185">Reference proteome</keyword>
<keyword evidence="2" id="KW-0812">Transmembrane</keyword>
<evidence type="ECO:0000256" key="2">
    <source>
        <dbReference type="SAM" id="Phobius"/>
    </source>
</evidence>